<name>A0A501WAT4_9RHOB</name>
<dbReference type="PANTHER" id="PTHR30151">
    <property type="entry name" value="ALKANE SULFONATE ABC TRANSPORTER-RELATED, MEMBRANE SUBUNIT"/>
    <property type="match status" value="1"/>
</dbReference>
<feature type="transmembrane region" description="Helical" evidence="7">
    <location>
        <begin position="246"/>
        <end position="264"/>
    </location>
</feature>
<feature type="transmembrane region" description="Helical" evidence="7">
    <location>
        <begin position="35"/>
        <end position="52"/>
    </location>
</feature>
<evidence type="ECO:0000256" key="4">
    <source>
        <dbReference type="ARBA" id="ARBA00022692"/>
    </source>
</evidence>
<dbReference type="Proteomes" id="UP000319255">
    <property type="component" value="Unassembled WGS sequence"/>
</dbReference>
<dbReference type="AlphaFoldDB" id="A0A501WAT4"/>
<evidence type="ECO:0000256" key="5">
    <source>
        <dbReference type="ARBA" id="ARBA00022989"/>
    </source>
</evidence>
<dbReference type="Gene3D" id="1.10.3720.10">
    <property type="entry name" value="MetI-like"/>
    <property type="match status" value="1"/>
</dbReference>
<comment type="subcellular location">
    <subcellularLocation>
        <location evidence="1 7">Cell membrane</location>
        <topology evidence="1 7">Multi-pass membrane protein</topology>
    </subcellularLocation>
</comment>
<keyword evidence="5 7" id="KW-1133">Transmembrane helix</keyword>
<reference evidence="9 10" key="1">
    <citation type="submission" date="2019-06" db="EMBL/GenBank/DDBJ databases">
        <title>A novel bacterium of genus Amaricoccus, isolated from marine sediment.</title>
        <authorList>
            <person name="Huang H."/>
            <person name="Mo K."/>
            <person name="Hu Y."/>
        </authorList>
    </citation>
    <scope>NUCLEOTIDE SEQUENCE [LARGE SCALE GENOMIC DNA]</scope>
    <source>
        <strain evidence="9 10">HB172011</strain>
    </source>
</reference>
<keyword evidence="2 7" id="KW-0813">Transport</keyword>
<keyword evidence="3" id="KW-1003">Cell membrane</keyword>
<evidence type="ECO:0000256" key="7">
    <source>
        <dbReference type="RuleBase" id="RU363032"/>
    </source>
</evidence>
<evidence type="ECO:0000256" key="2">
    <source>
        <dbReference type="ARBA" id="ARBA00022448"/>
    </source>
</evidence>
<keyword evidence="6 7" id="KW-0472">Membrane</keyword>
<dbReference type="InterPro" id="IPR035906">
    <property type="entry name" value="MetI-like_sf"/>
</dbReference>
<sequence length="278" mass="29882">MTARDAALSGADLKESAEIDVEDIATSGPSNRELWCIRVASIIFVLGAWEYFGRQANPLFASYPTAIARSFVTLIENGELIAALITSLKTLVISFVLGTVIGLVLGLLVGRYRRFEASVDWIISALYSTPKVAILPLIVLWLGLGAPTKIFLVTMTVIFPILINTIAGVKNVPAQLIDVGDAFAASERDIFLKIILPSAIPYMIAGIRLSVGKAVIALVVAEFFTAISGLGALITKYGNMYDTATMFVPILTLMLLGVLLQSGAKAAEKRLAAWRFTD</sequence>
<dbReference type="GO" id="GO:0005886">
    <property type="term" value="C:plasma membrane"/>
    <property type="evidence" value="ECO:0007669"/>
    <property type="project" value="UniProtKB-SubCell"/>
</dbReference>
<dbReference type="OrthoDB" id="9786495at2"/>
<evidence type="ECO:0000256" key="3">
    <source>
        <dbReference type="ARBA" id="ARBA00022475"/>
    </source>
</evidence>
<feature type="transmembrane region" description="Helical" evidence="7">
    <location>
        <begin position="215"/>
        <end position="234"/>
    </location>
</feature>
<comment type="similarity">
    <text evidence="7">Belongs to the binding-protein-dependent transport system permease family.</text>
</comment>
<evidence type="ECO:0000313" key="9">
    <source>
        <dbReference type="EMBL" id="TPE46508.1"/>
    </source>
</evidence>
<protein>
    <submittedName>
        <fullName evidence="9">ABC transporter permease</fullName>
    </submittedName>
</protein>
<dbReference type="SUPFAM" id="SSF161098">
    <property type="entry name" value="MetI-like"/>
    <property type="match status" value="1"/>
</dbReference>
<feature type="domain" description="ABC transmembrane type-1" evidence="8">
    <location>
        <begin position="84"/>
        <end position="264"/>
    </location>
</feature>
<organism evidence="9 10">
    <name type="scientific">Amaricoccus solimangrovi</name>
    <dbReference type="NCBI Taxonomy" id="2589815"/>
    <lineage>
        <taxon>Bacteria</taxon>
        <taxon>Pseudomonadati</taxon>
        <taxon>Pseudomonadota</taxon>
        <taxon>Alphaproteobacteria</taxon>
        <taxon>Rhodobacterales</taxon>
        <taxon>Paracoccaceae</taxon>
        <taxon>Amaricoccus</taxon>
    </lineage>
</organism>
<evidence type="ECO:0000259" key="8">
    <source>
        <dbReference type="PROSITE" id="PS50928"/>
    </source>
</evidence>
<proteinExistence type="inferred from homology"/>
<evidence type="ECO:0000256" key="1">
    <source>
        <dbReference type="ARBA" id="ARBA00004651"/>
    </source>
</evidence>
<feature type="transmembrane region" description="Helical" evidence="7">
    <location>
        <begin position="150"/>
        <end position="169"/>
    </location>
</feature>
<dbReference type="InterPro" id="IPR000515">
    <property type="entry name" value="MetI-like"/>
</dbReference>
<dbReference type="RefSeq" id="WP_140456274.1">
    <property type="nucleotide sequence ID" value="NZ_VFRP01000048.1"/>
</dbReference>
<evidence type="ECO:0000256" key="6">
    <source>
        <dbReference type="ARBA" id="ARBA00023136"/>
    </source>
</evidence>
<dbReference type="EMBL" id="VFRP01000048">
    <property type="protein sequence ID" value="TPE46508.1"/>
    <property type="molecule type" value="Genomic_DNA"/>
</dbReference>
<dbReference type="CDD" id="cd06261">
    <property type="entry name" value="TM_PBP2"/>
    <property type="match status" value="1"/>
</dbReference>
<dbReference type="GO" id="GO:0055085">
    <property type="term" value="P:transmembrane transport"/>
    <property type="evidence" value="ECO:0007669"/>
    <property type="project" value="InterPro"/>
</dbReference>
<gene>
    <name evidence="9" type="ORF">FJM51_22040</name>
</gene>
<keyword evidence="10" id="KW-1185">Reference proteome</keyword>
<dbReference type="Pfam" id="PF00528">
    <property type="entry name" value="BPD_transp_1"/>
    <property type="match status" value="1"/>
</dbReference>
<evidence type="ECO:0000313" key="10">
    <source>
        <dbReference type="Proteomes" id="UP000319255"/>
    </source>
</evidence>
<comment type="caution">
    <text evidence="9">The sequence shown here is derived from an EMBL/GenBank/DDBJ whole genome shotgun (WGS) entry which is preliminary data.</text>
</comment>
<dbReference type="PROSITE" id="PS50928">
    <property type="entry name" value="ABC_TM1"/>
    <property type="match status" value="1"/>
</dbReference>
<feature type="transmembrane region" description="Helical" evidence="7">
    <location>
        <begin position="121"/>
        <end position="144"/>
    </location>
</feature>
<dbReference type="PANTHER" id="PTHR30151:SF0">
    <property type="entry name" value="ABC TRANSPORTER PERMEASE PROTEIN MJ0413-RELATED"/>
    <property type="match status" value="1"/>
</dbReference>
<accession>A0A501WAT4</accession>
<feature type="transmembrane region" description="Helical" evidence="7">
    <location>
        <begin position="80"/>
        <end position="109"/>
    </location>
</feature>
<keyword evidence="4 7" id="KW-0812">Transmembrane</keyword>